<keyword evidence="8" id="KW-1185">Reference proteome</keyword>
<evidence type="ECO:0000256" key="2">
    <source>
        <dbReference type="ARBA" id="ARBA00023002"/>
    </source>
</evidence>
<feature type="domain" description="NADP-dependent oxidoreductase" evidence="6">
    <location>
        <begin position="39"/>
        <end position="265"/>
    </location>
</feature>
<accession>A0A3M9YC78</accession>
<dbReference type="CDD" id="cd19071">
    <property type="entry name" value="AKR_AKR1-5-like"/>
    <property type="match status" value="1"/>
</dbReference>
<evidence type="ECO:0000256" key="1">
    <source>
        <dbReference type="ARBA" id="ARBA00007905"/>
    </source>
</evidence>
<evidence type="ECO:0000256" key="3">
    <source>
        <dbReference type="PIRSR" id="PIRSR000097-1"/>
    </source>
</evidence>
<gene>
    <name evidence="7" type="ORF">D7B24_005282</name>
</gene>
<dbReference type="GO" id="GO:0016491">
    <property type="term" value="F:oxidoreductase activity"/>
    <property type="evidence" value="ECO:0007669"/>
    <property type="project" value="UniProtKB-KW"/>
</dbReference>
<dbReference type="RefSeq" id="XP_028496295.1">
    <property type="nucleotide sequence ID" value="XM_028639441.1"/>
</dbReference>
<evidence type="ECO:0000256" key="5">
    <source>
        <dbReference type="PIRSR" id="PIRSR000097-3"/>
    </source>
</evidence>
<dbReference type="SUPFAM" id="SSF51430">
    <property type="entry name" value="NAD(P)-linked oxidoreductase"/>
    <property type="match status" value="1"/>
</dbReference>
<dbReference type="PANTHER" id="PTHR43827:SF13">
    <property type="entry name" value="ALDO_KETO REDUCTASE FAMILY PROTEIN"/>
    <property type="match status" value="1"/>
</dbReference>
<evidence type="ECO:0000259" key="6">
    <source>
        <dbReference type="Pfam" id="PF00248"/>
    </source>
</evidence>
<dbReference type="Gene3D" id="3.20.20.100">
    <property type="entry name" value="NADP-dependent oxidoreductase domain"/>
    <property type="match status" value="1"/>
</dbReference>
<evidence type="ECO:0000313" key="7">
    <source>
        <dbReference type="EMBL" id="RNJ58137.1"/>
    </source>
</evidence>
<dbReference type="InterPro" id="IPR036812">
    <property type="entry name" value="NAD(P)_OxRdtase_dom_sf"/>
</dbReference>
<dbReference type="PROSITE" id="PS00063">
    <property type="entry name" value="ALDOKETO_REDUCTASE_3"/>
    <property type="match status" value="1"/>
</dbReference>
<dbReference type="Proteomes" id="UP000267145">
    <property type="component" value="Unassembled WGS sequence"/>
</dbReference>
<dbReference type="PROSITE" id="PS00062">
    <property type="entry name" value="ALDOKETO_REDUCTASE_2"/>
    <property type="match status" value="1"/>
</dbReference>
<dbReference type="InterPro" id="IPR018170">
    <property type="entry name" value="Aldo/ket_reductase_CS"/>
</dbReference>
<feature type="active site" description="Proton donor" evidence="3">
    <location>
        <position position="54"/>
    </location>
</feature>
<feature type="binding site" evidence="4">
    <location>
        <position position="114"/>
    </location>
    <ligand>
        <name>substrate</name>
    </ligand>
</feature>
<dbReference type="AlphaFoldDB" id="A0A3M9YC78"/>
<feature type="site" description="Lowers pKa of active site Tyr" evidence="5">
    <location>
        <position position="79"/>
    </location>
</feature>
<dbReference type="FunFam" id="3.20.20.100:FF:000015">
    <property type="entry name" value="Oxidoreductase, aldo/keto reductase family"/>
    <property type="match status" value="1"/>
</dbReference>
<dbReference type="InterPro" id="IPR020471">
    <property type="entry name" value="AKR"/>
</dbReference>
<dbReference type="GeneID" id="39608971"/>
<reference evidence="7 8" key="1">
    <citation type="submission" date="2018-10" db="EMBL/GenBank/DDBJ databases">
        <title>Genome sequence of Verticillium nonalfalfae VnAa140.</title>
        <authorList>
            <person name="Stajich J.E."/>
            <person name="Kasson M.T."/>
        </authorList>
    </citation>
    <scope>NUCLEOTIDE SEQUENCE [LARGE SCALE GENOMIC DNA]</scope>
    <source>
        <strain evidence="7 8">VnAa140</strain>
    </source>
</reference>
<dbReference type="PROSITE" id="PS00798">
    <property type="entry name" value="ALDOKETO_REDUCTASE_1"/>
    <property type="match status" value="1"/>
</dbReference>
<dbReference type="EMBL" id="RBVV01000031">
    <property type="protein sequence ID" value="RNJ58137.1"/>
    <property type="molecule type" value="Genomic_DNA"/>
</dbReference>
<dbReference type="PIRSF" id="PIRSF000097">
    <property type="entry name" value="AKR"/>
    <property type="match status" value="1"/>
</dbReference>
<evidence type="ECO:0000313" key="8">
    <source>
        <dbReference type="Proteomes" id="UP000267145"/>
    </source>
</evidence>
<keyword evidence="2" id="KW-0560">Oxidoreductase</keyword>
<name>A0A3M9YC78_9PEZI</name>
<dbReference type="PRINTS" id="PR00069">
    <property type="entry name" value="ALDKETRDTASE"/>
</dbReference>
<dbReference type="Pfam" id="PF00248">
    <property type="entry name" value="Aldo_ket_red"/>
    <property type="match status" value="1"/>
</dbReference>
<comment type="similarity">
    <text evidence="1">Belongs to the aldo/keto reductase family.</text>
</comment>
<proteinExistence type="inferred from homology"/>
<sequence>MPIMPTTEAVTLLSGKMMPQLGFGVYLSPPEVCTRSCLKALDIGYRHIDTAQYYGNEREVGRAVQQSGIPRSMLFLTTKILTAGPSFDESYRKCVESISNLDPNEGYVDLFLIHSPNCGESQRQTLWQVLERLHTEGKAKSIGVSNFGIQHIEGLKKTAKIWPPQVNQIELHPWLQQKEIVSYCNDHGITVQAYCPLARGQRFDDVTLQRVAEKHDVAPGQILIKYSLQKGWVPLPKSDNPARIEANFTVQFTLDNDDMVGLDGLDQGRAGALVQAVDN</sequence>
<evidence type="ECO:0000256" key="4">
    <source>
        <dbReference type="PIRSR" id="PIRSR000097-2"/>
    </source>
</evidence>
<dbReference type="PANTHER" id="PTHR43827">
    <property type="entry name" value="2,5-DIKETO-D-GLUCONIC ACID REDUCTASE"/>
    <property type="match status" value="1"/>
</dbReference>
<protein>
    <recommendedName>
        <fullName evidence="6">NADP-dependent oxidoreductase domain-containing protein</fullName>
    </recommendedName>
</protein>
<comment type="caution">
    <text evidence="7">The sequence shown here is derived from an EMBL/GenBank/DDBJ whole genome shotgun (WGS) entry which is preliminary data.</text>
</comment>
<dbReference type="STRING" id="1051616.A0A3M9YC78"/>
<organism evidence="7 8">
    <name type="scientific">Verticillium nonalfalfae</name>
    <dbReference type="NCBI Taxonomy" id="1051616"/>
    <lineage>
        <taxon>Eukaryota</taxon>
        <taxon>Fungi</taxon>
        <taxon>Dikarya</taxon>
        <taxon>Ascomycota</taxon>
        <taxon>Pezizomycotina</taxon>
        <taxon>Sordariomycetes</taxon>
        <taxon>Hypocreomycetidae</taxon>
        <taxon>Glomerellales</taxon>
        <taxon>Plectosphaerellaceae</taxon>
        <taxon>Verticillium</taxon>
    </lineage>
</organism>
<dbReference type="InterPro" id="IPR023210">
    <property type="entry name" value="NADP_OxRdtase_dom"/>
</dbReference>